<sequence length="186" mass="22326">MNIYPNRKFWEDDLEVPVNHLLDRFHNTKIRQSWIDSLSGKQLNIIFQNSFKDKLNAQLFDDESYDNTSVQYKRKVIANYSDSLVTYYLITCFDRAKLEVTVSEIARSALTTELMKSYLVKNNNKYDKKSLLFLLFHADYNLLKSVYHFEKIQRKSFSCLLPYKKYQDDQVLHLRTLSQRKSYNKY</sequence>
<dbReference type="EMBL" id="CP159923">
    <property type="protein sequence ID" value="XCO72507.1"/>
    <property type="molecule type" value="Genomic_DNA"/>
</dbReference>
<gene>
    <name evidence="1" type="ORF">ABS251_05090</name>
</gene>
<dbReference type="AlphaFoldDB" id="A0AAU8MNR0"/>
<organism evidence="1">
    <name type="scientific">Wolbachia endosymbiont of Ephestia elutella</name>
    <dbReference type="NCBI Taxonomy" id="3231696"/>
    <lineage>
        <taxon>Bacteria</taxon>
        <taxon>Pseudomonadati</taxon>
        <taxon>Pseudomonadota</taxon>
        <taxon>Alphaproteobacteria</taxon>
        <taxon>Rickettsiales</taxon>
        <taxon>Anaplasmataceae</taxon>
        <taxon>Wolbachieae</taxon>
        <taxon>Wolbachia</taxon>
    </lineage>
</organism>
<evidence type="ECO:0008006" key="2">
    <source>
        <dbReference type="Google" id="ProtNLM"/>
    </source>
</evidence>
<protein>
    <recommendedName>
        <fullName evidence="2">Phage related protein</fullName>
    </recommendedName>
</protein>
<accession>A0AAU8MNR0</accession>
<proteinExistence type="predicted"/>
<evidence type="ECO:0000313" key="1">
    <source>
        <dbReference type="EMBL" id="XCO72507.1"/>
    </source>
</evidence>
<reference evidence="1" key="1">
    <citation type="submission" date="2024-06" db="EMBL/GenBank/DDBJ databases">
        <authorList>
            <person name="Al-Khalidi N."/>
            <person name="Al-Zurfi S.M."/>
            <person name="Lahuf A."/>
        </authorList>
    </citation>
    <scope>NUCLEOTIDE SEQUENCE</scope>
    <source>
        <strain evidence="1">Karbala-1</strain>
    </source>
</reference>
<name>A0AAU8MNR0_9RICK</name>